<reference evidence="1" key="2">
    <citation type="submission" date="2021-04" db="EMBL/GenBank/DDBJ databases">
        <authorList>
            <person name="Zhang T."/>
            <person name="Zhang Y."/>
            <person name="Lu D."/>
            <person name="Zuo D."/>
            <person name="Du Z."/>
        </authorList>
    </citation>
    <scope>NUCLEOTIDE SEQUENCE</scope>
    <source>
        <strain evidence="1">JR1</strain>
    </source>
</reference>
<comment type="caution">
    <text evidence="1">The sequence shown here is derived from an EMBL/GenBank/DDBJ whole genome shotgun (WGS) entry which is preliminary data.</text>
</comment>
<dbReference type="Proteomes" id="UP000679220">
    <property type="component" value="Unassembled WGS sequence"/>
</dbReference>
<reference evidence="1" key="1">
    <citation type="journal article" date="2018" name="Int. J. Syst. Evol. Microbiol.">
        <title>Carboxylicivirga sediminis sp. nov., isolated from coastal sediment.</title>
        <authorList>
            <person name="Wang F.Q."/>
            <person name="Ren L.H."/>
            <person name="Zou R.J."/>
            <person name="Sun Y.Z."/>
            <person name="Liu X.J."/>
            <person name="Jiang F."/>
            <person name="Liu L.J."/>
        </authorList>
    </citation>
    <scope>NUCLEOTIDE SEQUENCE</scope>
    <source>
        <strain evidence="1">JR1</strain>
    </source>
</reference>
<evidence type="ECO:0000313" key="2">
    <source>
        <dbReference type="Proteomes" id="UP000679220"/>
    </source>
</evidence>
<dbReference type="AlphaFoldDB" id="A0A941F325"/>
<name>A0A941F325_9BACT</name>
<gene>
    <name evidence="1" type="ORF">KDU71_07715</name>
</gene>
<keyword evidence="2" id="KW-1185">Reference proteome</keyword>
<organism evidence="1 2">
    <name type="scientific">Carboxylicivirga sediminis</name>
    <dbReference type="NCBI Taxonomy" id="2006564"/>
    <lineage>
        <taxon>Bacteria</taxon>
        <taxon>Pseudomonadati</taxon>
        <taxon>Bacteroidota</taxon>
        <taxon>Bacteroidia</taxon>
        <taxon>Marinilabiliales</taxon>
        <taxon>Marinilabiliaceae</taxon>
        <taxon>Carboxylicivirga</taxon>
    </lineage>
</organism>
<dbReference type="EMBL" id="JAGTAR010000009">
    <property type="protein sequence ID" value="MBR8535442.1"/>
    <property type="molecule type" value="Genomic_DNA"/>
</dbReference>
<protein>
    <submittedName>
        <fullName evidence="1">Uncharacterized protein</fullName>
    </submittedName>
</protein>
<evidence type="ECO:0000313" key="1">
    <source>
        <dbReference type="EMBL" id="MBR8535442.1"/>
    </source>
</evidence>
<sequence length="64" mass="7456">MSEEKLTEKLTMISSPDHGILRIVNSETGMAIRYDLQEHDFEKEKQIIKNGILRKVKKNQTINN</sequence>
<accession>A0A941F325</accession>
<dbReference type="RefSeq" id="WP_212189348.1">
    <property type="nucleotide sequence ID" value="NZ_JAGTAR010000009.1"/>
</dbReference>
<proteinExistence type="predicted"/>